<dbReference type="EMBL" id="WEKV01000002">
    <property type="protein sequence ID" value="KAB7787776.1"/>
    <property type="molecule type" value="Genomic_DNA"/>
</dbReference>
<organism evidence="1 2">
    <name type="scientific">Methylorubrum populi</name>
    <dbReference type="NCBI Taxonomy" id="223967"/>
    <lineage>
        <taxon>Bacteria</taxon>
        <taxon>Pseudomonadati</taxon>
        <taxon>Pseudomonadota</taxon>
        <taxon>Alphaproteobacteria</taxon>
        <taxon>Hyphomicrobiales</taxon>
        <taxon>Methylobacteriaceae</taxon>
        <taxon>Methylorubrum</taxon>
    </lineage>
</organism>
<comment type="caution">
    <text evidence="1">The sequence shown here is derived from an EMBL/GenBank/DDBJ whole genome shotgun (WGS) entry which is preliminary data.</text>
</comment>
<proteinExistence type="predicted"/>
<protein>
    <submittedName>
        <fullName evidence="1">Uncharacterized protein</fullName>
    </submittedName>
</protein>
<gene>
    <name evidence="1" type="ORF">F8B43_0229</name>
</gene>
<sequence length="147" mass="16314">MAAVMVMPRTAEAVVTVEMAAVVEVPMVMTAMRPVLRLRDHVTGRCGRLRLNREWSGLRGVRRRSEAQAGDRDRQCGDLDHGLSCASQHYRWLHFRLRDGFAERGSTRGPVPETTRGHGMIPSAVLSAPLFAREVGGCIRHVAGRQD</sequence>
<dbReference type="AlphaFoldDB" id="A0A833MZQ0"/>
<dbReference type="Proteomes" id="UP000469949">
    <property type="component" value="Unassembled WGS sequence"/>
</dbReference>
<evidence type="ECO:0000313" key="1">
    <source>
        <dbReference type="EMBL" id="KAB7787776.1"/>
    </source>
</evidence>
<accession>A0A833MZQ0</accession>
<name>A0A833MZQ0_9HYPH</name>
<reference evidence="1 2" key="1">
    <citation type="submission" date="2019-10" db="EMBL/GenBank/DDBJ databases">
        <title>Draft Genome Sequence of the Caffeine Degrading Methylotroph Methylorubrum populi PINKEL.</title>
        <authorList>
            <person name="Dawson S.C."/>
            <person name="Zhang X."/>
            <person name="Wright M.E."/>
            <person name="Sharma G."/>
            <person name="Langner J.T."/>
            <person name="Ditty J.L."/>
            <person name="Subuyuj G.A."/>
        </authorList>
    </citation>
    <scope>NUCLEOTIDE SEQUENCE [LARGE SCALE GENOMIC DNA]</scope>
    <source>
        <strain evidence="1 2">Pinkel</strain>
    </source>
</reference>
<evidence type="ECO:0000313" key="2">
    <source>
        <dbReference type="Proteomes" id="UP000469949"/>
    </source>
</evidence>